<name>A0A5Q0M6B0_VARPD</name>
<gene>
    <name evidence="1" type="ORF">GFK26_20820</name>
</gene>
<dbReference type="AlphaFoldDB" id="A0A5Q0M6B0"/>
<dbReference type="Proteomes" id="UP000326780">
    <property type="component" value="Chromosome"/>
</dbReference>
<accession>A0A5Q0M6B0</accession>
<sequence>MRSATDRSTTETHGGWEYRIVAARATALVVKLFTPNAGATWLLCEIDREDDDRAFGLCDLGQGFPELGYVSLTELEGFGEKRGLPIERDLHFIADKPLSGYAREARLAGRIVA</sequence>
<protein>
    <submittedName>
        <fullName evidence="1">DUF2958 domain-containing protein</fullName>
    </submittedName>
</protein>
<evidence type="ECO:0000313" key="2">
    <source>
        <dbReference type="Proteomes" id="UP000326780"/>
    </source>
</evidence>
<evidence type="ECO:0000313" key="1">
    <source>
        <dbReference type="EMBL" id="QFZ85029.1"/>
    </source>
</evidence>
<dbReference type="EMBL" id="CP045644">
    <property type="protein sequence ID" value="QFZ85029.1"/>
    <property type="molecule type" value="Genomic_DNA"/>
</dbReference>
<dbReference type="InterPro" id="IPR021341">
    <property type="entry name" value="DUF2958"/>
</dbReference>
<dbReference type="Pfam" id="PF11171">
    <property type="entry name" value="DUF2958"/>
    <property type="match status" value="1"/>
</dbReference>
<proteinExistence type="predicted"/>
<reference evidence="1 2" key="1">
    <citation type="submission" date="2019-10" db="EMBL/GenBank/DDBJ databases">
        <title>Complete genome sequence of Variovorax paradoxus 5C-2.</title>
        <authorList>
            <person name="Gogoleva N.E."/>
            <person name="Balkin A.S."/>
        </authorList>
    </citation>
    <scope>NUCLEOTIDE SEQUENCE [LARGE SCALE GENOMIC DNA]</scope>
    <source>
        <strain evidence="1 2">5C-2</strain>
    </source>
</reference>
<dbReference type="RefSeq" id="WP_153283645.1">
    <property type="nucleotide sequence ID" value="NZ_CP045644.1"/>
</dbReference>
<organism evidence="1 2">
    <name type="scientific">Variovorax paradoxus</name>
    <dbReference type="NCBI Taxonomy" id="34073"/>
    <lineage>
        <taxon>Bacteria</taxon>
        <taxon>Pseudomonadati</taxon>
        <taxon>Pseudomonadota</taxon>
        <taxon>Betaproteobacteria</taxon>
        <taxon>Burkholderiales</taxon>
        <taxon>Comamonadaceae</taxon>
        <taxon>Variovorax</taxon>
    </lineage>
</organism>